<sequence>METSTIVAHLEGDVKHHSRLTFAMQEEVSEALKPGPPQQVLVEAFSIAVRRRDVATLREGQWLNDTVVNFYLALIAERSEKRGGPRVYAFSTHFFTKLYRCGYEGVKRWTRGVDLFAYDILLVPVNFADASHWCLAVVDFRTHEMVIYDSLGPSEKHAESIDALAHYLQEESHLRGRDLDWGGWRFYPRTVPLQKNASDCGVFICRYAECLTRDAPILFKQRHIPYLRRRIVYEILHRRLLRW</sequence>
<dbReference type="GO" id="GO:0016929">
    <property type="term" value="F:deSUMOylase activity"/>
    <property type="evidence" value="ECO:0007669"/>
    <property type="project" value="TreeGrafter"/>
</dbReference>
<comment type="caution">
    <text evidence="6">The sequence shown here is derived from an EMBL/GenBank/DDBJ whole genome shotgun (WGS) entry which is preliminary data.</text>
</comment>
<evidence type="ECO:0000256" key="2">
    <source>
        <dbReference type="ARBA" id="ARBA00022670"/>
    </source>
</evidence>
<proteinExistence type="inferred from homology"/>
<dbReference type="EMBL" id="JARKHS020034011">
    <property type="protein sequence ID" value="KAK8758546.1"/>
    <property type="molecule type" value="Genomic_DNA"/>
</dbReference>
<evidence type="ECO:0000256" key="4">
    <source>
        <dbReference type="ARBA" id="ARBA00022807"/>
    </source>
</evidence>
<keyword evidence="4" id="KW-0788">Thiol protease</keyword>
<comment type="similarity">
    <text evidence="1">Belongs to the peptidase C48 family.</text>
</comment>
<evidence type="ECO:0000313" key="7">
    <source>
        <dbReference type="Proteomes" id="UP001321473"/>
    </source>
</evidence>
<dbReference type="Proteomes" id="UP001321473">
    <property type="component" value="Unassembled WGS sequence"/>
</dbReference>
<gene>
    <name evidence="6" type="ORF">V5799_003822</name>
</gene>
<dbReference type="InterPro" id="IPR003653">
    <property type="entry name" value="Peptidase_C48_C"/>
</dbReference>
<dbReference type="PROSITE" id="PS50600">
    <property type="entry name" value="ULP_PROTEASE"/>
    <property type="match status" value="1"/>
</dbReference>
<dbReference type="AlphaFoldDB" id="A0AAQ4D7V6"/>
<protein>
    <recommendedName>
        <fullName evidence="5">Ubiquitin-like protease family profile domain-containing protein</fullName>
    </recommendedName>
</protein>
<accession>A0AAQ4D7V6</accession>
<evidence type="ECO:0000256" key="1">
    <source>
        <dbReference type="ARBA" id="ARBA00005234"/>
    </source>
</evidence>
<feature type="domain" description="Ubiquitin-like protease family profile" evidence="5">
    <location>
        <begin position="47"/>
        <end position="211"/>
    </location>
</feature>
<organism evidence="6 7">
    <name type="scientific">Amblyomma americanum</name>
    <name type="common">Lone star tick</name>
    <dbReference type="NCBI Taxonomy" id="6943"/>
    <lineage>
        <taxon>Eukaryota</taxon>
        <taxon>Metazoa</taxon>
        <taxon>Ecdysozoa</taxon>
        <taxon>Arthropoda</taxon>
        <taxon>Chelicerata</taxon>
        <taxon>Arachnida</taxon>
        <taxon>Acari</taxon>
        <taxon>Parasitiformes</taxon>
        <taxon>Ixodida</taxon>
        <taxon>Ixodoidea</taxon>
        <taxon>Ixodidae</taxon>
        <taxon>Amblyomminae</taxon>
        <taxon>Amblyomma</taxon>
    </lineage>
</organism>
<dbReference type="InterPro" id="IPR038765">
    <property type="entry name" value="Papain-like_cys_pep_sf"/>
</dbReference>
<dbReference type="GO" id="GO:0006508">
    <property type="term" value="P:proteolysis"/>
    <property type="evidence" value="ECO:0007669"/>
    <property type="project" value="UniProtKB-KW"/>
</dbReference>
<dbReference type="Pfam" id="PF02902">
    <property type="entry name" value="Peptidase_C48"/>
    <property type="match status" value="1"/>
</dbReference>
<dbReference type="FunFam" id="3.40.395.10:FF:000001">
    <property type="entry name" value="Sentrin-specific protease 1"/>
    <property type="match status" value="1"/>
</dbReference>
<dbReference type="GO" id="GO:0080090">
    <property type="term" value="P:regulation of primary metabolic process"/>
    <property type="evidence" value="ECO:0007669"/>
    <property type="project" value="UniProtKB-ARBA"/>
</dbReference>
<dbReference type="GO" id="GO:0005634">
    <property type="term" value="C:nucleus"/>
    <property type="evidence" value="ECO:0007669"/>
    <property type="project" value="TreeGrafter"/>
</dbReference>
<dbReference type="GO" id="GO:0016926">
    <property type="term" value="P:protein desumoylation"/>
    <property type="evidence" value="ECO:0007669"/>
    <property type="project" value="TreeGrafter"/>
</dbReference>
<evidence type="ECO:0000256" key="3">
    <source>
        <dbReference type="ARBA" id="ARBA00022801"/>
    </source>
</evidence>
<dbReference type="PANTHER" id="PTHR12606">
    <property type="entry name" value="SENTRIN/SUMO-SPECIFIC PROTEASE"/>
    <property type="match status" value="1"/>
</dbReference>
<dbReference type="Gene3D" id="3.40.395.10">
    <property type="entry name" value="Adenoviral Proteinase, Chain A"/>
    <property type="match status" value="1"/>
</dbReference>
<dbReference type="GO" id="GO:0060255">
    <property type="term" value="P:regulation of macromolecule metabolic process"/>
    <property type="evidence" value="ECO:0007669"/>
    <property type="project" value="UniProtKB-ARBA"/>
</dbReference>
<keyword evidence="3" id="KW-0378">Hydrolase</keyword>
<dbReference type="PANTHER" id="PTHR12606:SF141">
    <property type="entry name" value="GH15225P-RELATED"/>
    <property type="match status" value="1"/>
</dbReference>
<reference evidence="6 7" key="1">
    <citation type="journal article" date="2023" name="Arcadia Sci">
        <title>De novo assembly of a long-read Amblyomma americanum tick genome.</title>
        <authorList>
            <person name="Chou S."/>
            <person name="Poskanzer K.E."/>
            <person name="Rollins M."/>
            <person name="Thuy-Boun P.S."/>
        </authorList>
    </citation>
    <scope>NUCLEOTIDE SEQUENCE [LARGE SCALE GENOMIC DNA]</scope>
    <source>
        <strain evidence="6">F_SG_1</strain>
        <tissue evidence="6">Salivary glands</tissue>
    </source>
</reference>
<evidence type="ECO:0000259" key="5">
    <source>
        <dbReference type="PROSITE" id="PS50600"/>
    </source>
</evidence>
<keyword evidence="2" id="KW-0645">Protease</keyword>
<evidence type="ECO:0000313" key="6">
    <source>
        <dbReference type="EMBL" id="KAK8758546.1"/>
    </source>
</evidence>
<name>A0AAQ4D7V6_AMBAM</name>
<keyword evidence="7" id="KW-1185">Reference proteome</keyword>
<dbReference type="SUPFAM" id="SSF54001">
    <property type="entry name" value="Cysteine proteinases"/>
    <property type="match status" value="1"/>
</dbReference>